<protein>
    <submittedName>
        <fullName evidence="2">Uncharacterized protein</fullName>
    </submittedName>
</protein>
<proteinExistence type="predicted"/>
<dbReference type="RefSeq" id="WP_043450366.1">
    <property type="nucleotide sequence ID" value="NZ_JWTB01000008.1"/>
</dbReference>
<evidence type="ECO:0000313" key="3">
    <source>
        <dbReference type="Proteomes" id="UP000031196"/>
    </source>
</evidence>
<reference evidence="2 3" key="1">
    <citation type="submission" date="2014-12" db="EMBL/GenBank/DDBJ databases">
        <title>Genome sequencing of Arthrobacter phenanthrenivorans SWC37.</title>
        <authorList>
            <person name="Tan P.W."/>
            <person name="Chan K.-G."/>
        </authorList>
    </citation>
    <scope>NUCLEOTIDE SEQUENCE [LARGE SCALE GENOMIC DNA]</scope>
    <source>
        <strain evidence="2 3">SWC37</strain>
    </source>
</reference>
<evidence type="ECO:0000313" key="2">
    <source>
        <dbReference type="EMBL" id="KIC68680.1"/>
    </source>
</evidence>
<dbReference type="EMBL" id="JWTB01000008">
    <property type="protein sequence ID" value="KIC68680.1"/>
    <property type="molecule type" value="Genomic_DNA"/>
</dbReference>
<feature type="region of interest" description="Disordered" evidence="1">
    <location>
        <begin position="105"/>
        <end position="127"/>
    </location>
</feature>
<accession>A0A0B4DW50</accession>
<sequence length="127" mass="13274">MDRLAKIEALRDSTAPVGGLVDTAGAAKLLGLRSVPPNEAQDSEDGEPDYRLLGKRLSTWLAKLLGVLRAGKSPTGILAAMPDPVGYLHGGPVWRVSDIEKMRPAVEASAGSVGRPRKNPPPAESAA</sequence>
<dbReference type="AlphaFoldDB" id="A0A0B4DW50"/>
<organism evidence="2 3">
    <name type="scientific">Pseudarthrobacter phenanthrenivorans</name>
    <name type="common">Arthrobacter phenanthrenivorans</name>
    <dbReference type="NCBI Taxonomy" id="361575"/>
    <lineage>
        <taxon>Bacteria</taxon>
        <taxon>Bacillati</taxon>
        <taxon>Actinomycetota</taxon>
        <taxon>Actinomycetes</taxon>
        <taxon>Micrococcales</taxon>
        <taxon>Micrococcaceae</taxon>
        <taxon>Pseudarthrobacter</taxon>
    </lineage>
</organism>
<gene>
    <name evidence="2" type="ORF">RM50_04230</name>
</gene>
<comment type="caution">
    <text evidence="2">The sequence shown here is derived from an EMBL/GenBank/DDBJ whole genome shotgun (WGS) entry which is preliminary data.</text>
</comment>
<dbReference type="Proteomes" id="UP000031196">
    <property type="component" value="Unassembled WGS sequence"/>
</dbReference>
<name>A0A0B4DW50_PSEPS</name>
<dbReference type="OrthoDB" id="4829239at2"/>
<evidence type="ECO:0000256" key="1">
    <source>
        <dbReference type="SAM" id="MobiDB-lite"/>
    </source>
</evidence>